<evidence type="ECO:0008006" key="4">
    <source>
        <dbReference type="Google" id="ProtNLM"/>
    </source>
</evidence>
<comment type="caution">
    <text evidence="2">The sequence shown here is derived from an EMBL/GenBank/DDBJ whole genome shotgun (WGS) entry which is preliminary data.</text>
</comment>
<dbReference type="Proteomes" id="UP001176940">
    <property type="component" value="Unassembled WGS sequence"/>
</dbReference>
<name>A0ABN9ML18_9NEOB</name>
<dbReference type="EMBL" id="CAUEEQ010071812">
    <property type="protein sequence ID" value="CAJ0966072.1"/>
    <property type="molecule type" value="Genomic_DNA"/>
</dbReference>
<feature type="compositionally biased region" description="Low complexity" evidence="1">
    <location>
        <begin position="159"/>
        <end position="168"/>
    </location>
</feature>
<evidence type="ECO:0000256" key="1">
    <source>
        <dbReference type="SAM" id="MobiDB-lite"/>
    </source>
</evidence>
<sequence>MLNAAVKLVQQHLTCTRMKCVFNPAHEMGWHDNLGSAADPCGCHCRIADYILAKKTSESASPRHHPVSEGWSRTHSPIMEPPPHSLIPERYNDQKILDLTNKMIELLTGEVPIRSQDVTVHFSMEEWEYIEGHTDLYMDIITDHLLTSTDGATDRNVPDRSPSPLSPRDNAEKNGVLQIRQSVQSEHLRDIKAEVIGEDEVTNVKTDLPCKEEEMPLGIGIEVQRRLREHELRSRQGLTAVHSSEKAPRPQHLCVDRSAQHFSARWGL</sequence>
<accession>A0ABN9ML18</accession>
<organism evidence="2 3">
    <name type="scientific">Ranitomeya imitator</name>
    <name type="common">mimic poison frog</name>
    <dbReference type="NCBI Taxonomy" id="111125"/>
    <lineage>
        <taxon>Eukaryota</taxon>
        <taxon>Metazoa</taxon>
        <taxon>Chordata</taxon>
        <taxon>Craniata</taxon>
        <taxon>Vertebrata</taxon>
        <taxon>Euteleostomi</taxon>
        <taxon>Amphibia</taxon>
        <taxon>Batrachia</taxon>
        <taxon>Anura</taxon>
        <taxon>Neobatrachia</taxon>
        <taxon>Hyloidea</taxon>
        <taxon>Dendrobatidae</taxon>
        <taxon>Dendrobatinae</taxon>
        <taxon>Ranitomeya</taxon>
    </lineage>
</organism>
<feature type="non-terminal residue" evidence="2">
    <location>
        <position position="268"/>
    </location>
</feature>
<protein>
    <recommendedName>
        <fullName evidence="4">KRAB domain-containing protein</fullName>
    </recommendedName>
</protein>
<reference evidence="2" key="1">
    <citation type="submission" date="2023-07" db="EMBL/GenBank/DDBJ databases">
        <authorList>
            <person name="Stuckert A."/>
        </authorList>
    </citation>
    <scope>NUCLEOTIDE SEQUENCE</scope>
</reference>
<gene>
    <name evidence="2" type="ORF">RIMI_LOCUS20920499</name>
</gene>
<keyword evidence="3" id="KW-1185">Reference proteome</keyword>
<feature type="region of interest" description="Disordered" evidence="1">
    <location>
        <begin position="149"/>
        <end position="174"/>
    </location>
</feature>
<evidence type="ECO:0000313" key="3">
    <source>
        <dbReference type="Proteomes" id="UP001176940"/>
    </source>
</evidence>
<evidence type="ECO:0000313" key="2">
    <source>
        <dbReference type="EMBL" id="CAJ0966072.1"/>
    </source>
</evidence>
<proteinExistence type="predicted"/>